<feature type="transmembrane region" description="Helical" evidence="1">
    <location>
        <begin position="12"/>
        <end position="30"/>
    </location>
</feature>
<accession>A0ABU6NAH2</accession>
<feature type="transmembrane region" description="Helical" evidence="1">
    <location>
        <begin position="215"/>
        <end position="234"/>
    </location>
</feature>
<name>A0ABU6NAH2_9BACI</name>
<protein>
    <submittedName>
        <fullName evidence="2">DUF6044 family protein</fullName>
    </submittedName>
</protein>
<evidence type="ECO:0000313" key="2">
    <source>
        <dbReference type="EMBL" id="MED3563226.1"/>
    </source>
</evidence>
<feature type="transmembrane region" description="Helical" evidence="1">
    <location>
        <begin position="84"/>
        <end position="117"/>
    </location>
</feature>
<feature type="transmembrane region" description="Helical" evidence="1">
    <location>
        <begin position="129"/>
        <end position="162"/>
    </location>
</feature>
<feature type="transmembrane region" description="Helical" evidence="1">
    <location>
        <begin position="305"/>
        <end position="324"/>
    </location>
</feature>
<keyword evidence="1" id="KW-1133">Transmembrane helix</keyword>
<proteinExistence type="predicted"/>
<dbReference type="Pfam" id="PF19510">
    <property type="entry name" value="DUF6044"/>
    <property type="match status" value="1"/>
</dbReference>
<organism evidence="2 3">
    <name type="scientific">Bacillus xiapuensis</name>
    <dbReference type="NCBI Taxonomy" id="2014075"/>
    <lineage>
        <taxon>Bacteria</taxon>
        <taxon>Bacillati</taxon>
        <taxon>Bacillota</taxon>
        <taxon>Bacilli</taxon>
        <taxon>Bacillales</taxon>
        <taxon>Bacillaceae</taxon>
        <taxon>Bacillus</taxon>
    </lineage>
</organism>
<evidence type="ECO:0000313" key="3">
    <source>
        <dbReference type="Proteomes" id="UP001330749"/>
    </source>
</evidence>
<dbReference type="InterPro" id="IPR046107">
    <property type="entry name" value="DUF6044"/>
</dbReference>
<comment type="caution">
    <text evidence="2">The sequence shown here is derived from an EMBL/GenBank/DDBJ whole genome shotgun (WGS) entry which is preliminary data.</text>
</comment>
<keyword evidence="3" id="KW-1185">Reference proteome</keyword>
<evidence type="ECO:0000256" key="1">
    <source>
        <dbReference type="SAM" id="Phobius"/>
    </source>
</evidence>
<dbReference type="EMBL" id="JARMQG010000153">
    <property type="protein sequence ID" value="MED3563226.1"/>
    <property type="molecule type" value="Genomic_DNA"/>
</dbReference>
<feature type="transmembrane region" description="Helical" evidence="1">
    <location>
        <begin position="182"/>
        <end position="203"/>
    </location>
</feature>
<reference evidence="2 3" key="1">
    <citation type="submission" date="2023-03" db="EMBL/GenBank/DDBJ databases">
        <title>Bacillus Genome Sequencing.</title>
        <authorList>
            <person name="Dunlap C."/>
        </authorList>
    </citation>
    <scope>NUCLEOTIDE SEQUENCE [LARGE SCALE GENOMIC DNA]</scope>
    <source>
        <strain evidence="2 3">B-14544</strain>
    </source>
</reference>
<feature type="transmembrane region" description="Helical" evidence="1">
    <location>
        <begin position="274"/>
        <end position="293"/>
    </location>
</feature>
<gene>
    <name evidence="2" type="ORF">P4447_12350</name>
</gene>
<keyword evidence="1" id="KW-0812">Transmembrane</keyword>
<dbReference type="RefSeq" id="WP_327968281.1">
    <property type="nucleotide sequence ID" value="NZ_JARMQG010000153.1"/>
</dbReference>
<dbReference type="Proteomes" id="UP001330749">
    <property type="component" value="Unassembled WGS sequence"/>
</dbReference>
<sequence>MVFSELKKEQKLIFFALLVLALYLSPLFILQENAHIRVHDNLDSNLAWYKVLAQSGEIFGPINGIIPQIINGVPRNTFGTEFSLIVWLYALFPTMIAYGISQAITRIVAFFGMYLLLKQHFLPGNHWRFYQVNAALAFALTPFWPSGMLSTLGMPLALWAFLNIRNGSGTAKDYVTLTLLPLYSSIVLGFFFFLSAMGIFWTVDIIRGKGWNPRFLFSIMYMTFIYMIVEYRLVYSFLFVSEANSRDEYFHAQLPLWRVIRLTFKNYVLGHTHVMTVHTLFILPATFIALYFIYKKKLWKQERLYVFLFILNFTLSIWYAFWFFKGWLPLTKRFHFMDTFNFARYHFLRPLIIYASFAIALKIISLQGKSWAKTAKWFVVLQLLFLGGFNDEIVYRQKPTVKEFYAEDLFKEVKNYISLPQKDYRVASIGIHPAVSQYNGFYTLDTYNNFYPLSYKHQFREIIEKELAKNKTVRNYFDQWGGRCYLFTAQLGKRYMVKKHSKRHLKNLELNTAVFNQMGGQYIFSALPIDNAEENQLNLEKVFQSKTSAWKIYLYKTIETSEVMTR</sequence>
<keyword evidence="1" id="KW-0472">Membrane</keyword>
<feature type="transmembrane region" description="Helical" evidence="1">
    <location>
        <begin position="344"/>
        <end position="364"/>
    </location>
</feature>